<dbReference type="Gene3D" id="1.20.120.530">
    <property type="entry name" value="GntR ligand-binding domain-like"/>
    <property type="match status" value="1"/>
</dbReference>
<evidence type="ECO:0000256" key="2">
    <source>
        <dbReference type="ARBA" id="ARBA00023125"/>
    </source>
</evidence>
<name>A0A369W959_9HYPH</name>
<dbReference type="PRINTS" id="PR00035">
    <property type="entry name" value="HTHGNTR"/>
</dbReference>
<dbReference type="SMART" id="SM00345">
    <property type="entry name" value="HTH_GNTR"/>
    <property type="match status" value="1"/>
</dbReference>
<sequence length="234" mass="25906">MHNTALDDLKIDHLPRTLREIAVERLRGAIIAGRFPSGARLVERTLCDQLGVSRSVVREAIRYLEAEGLVENAPRSGPVVATLDWGQAEQIYNIRLLLETQAAADCARKADAAAKAALRDALQALDEAFRASEPQRLYDATTHFYEVIFTVAGHDVAWEIVQRLNGRISRLRALTLASTDRHVSGQARMTRICEAILDSDPERAASAVHDHLTEAAEIARRLLGNDARPEDKSR</sequence>
<reference evidence="6" key="1">
    <citation type="submission" date="2018-07" db="EMBL/GenBank/DDBJ databases">
        <authorList>
            <person name="Liu B.-T."/>
            <person name="Du Z."/>
        </authorList>
    </citation>
    <scope>NUCLEOTIDE SEQUENCE [LARGE SCALE GENOMIC DNA]</scope>
    <source>
        <strain evidence="6">XYN52</strain>
    </source>
</reference>
<proteinExistence type="predicted"/>
<dbReference type="GO" id="GO:0003700">
    <property type="term" value="F:DNA-binding transcription factor activity"/>
    <property type="evidence" value="ECO:0007669"/>
    <property type="project" value="InterPro"/>
</dbReference>
<dbReference type="InterPro" id="IPR000524">
    <property type="entry name" value="Tscrpt_reg_HTH_GntR"/>
</dbReference>
<protein>
    <submittedName>
        <fullName evidence="5">GntR family transcriptional regulator</fullName>
    </submittedName>
</protein>
<dbReference type="AlphaFoldDB" id="A0A369W959"/>
<dbReference type="InterPro" id="IPR008920">
    <property type="entry name" value="TF_FadR/GntR_C"/>
</dbReference>
<dbReference type="SUPFAM" id="SSF46785">
    <property type="entry name" value="Winged helix' DNA-binding domain"/>
    <property type="match status" value="1"/>
</dbReference>
<dbReference type="PROSITE" id="PS50949">
    <property type="entry name" value="HTH_GNTR"/>
    <property type="match status" value="1"/>
</dbReference>
<dbReference type="Gene3D" id="1.10.10.10">
    <property type="entry name" value="Winged helix-like DNA-binding domain superfamily/Winged helix DNA-binding domain"/>
    <property type="match status" value="1"/>
</dbReference>
<comment type="caution">
    <text evidence="5">The sequence shown here is derived from an EMBL/GenBank/DDBJ whole genome shotgun (WGS) entry which is preliminary data.</text>
</comment>
<dbReference type="PANTHER" id="PTHR43537">
    <property type="entry name" value="TRANSCRIPTIONAL REGULATOR, GNTR FAMILY"/>
    <property type="match status" value="1"/>
</dbReference>
<keyword evidence="6" id="KW-1185">Reference proteome</keyword>
<evidence type="ECO:0000313" key="5">
    <source>
        <dbReference type="EMBL" id="RDE08601.1"/>
    </source>
</evidence>
<dbReference type="GO" id="GO:0003677">
    <property type="term" value="F:DNA binding"/>
    <property type="evidence" value="ECO:0007669"/>
    <property type="project" value="UniProtKB-KW"/>
</dbReference>
<dbReference type="InterPro" id="IPR036388">
    <property type="entry name" value="WH-like_DNA-bd_sf"/>
</dbReference>
<keyword evidence="3" id="KW-0804">Transcription</keyword>
<dbReference type="OrthoDB" id="7945678at2"/>
<dbReference type="Pfam" id="PF07729">
    <property type="entry name" value="FCD"/>
    <property type="match status" value="1"/>
</dbReference>
<gene>
    <name evidence="5" type="ORF">DVH29_10585</name>
</gene>
<evidence type="ECO:0000256" key="3">
    <source>
        <dbReference type="ARBA" id="ARBA00023163"/>
    </source>
</evidence>
<dbReference type="SMART" id="SM00895">
    <property type="entry name" value="FCD"/>
    <property type="match status" value="1"/>
</dbReference>
<evidence type="ECO:0000259" key="4">
    <source>
        <dbReference type="PROSITE" id="PS50949"/>
    </source>
</evidence>
<dbReference type="SUPFAM" id="SSF48008">
    <property type="entry name" value="GntR ligand-binding domain-like"/>
    <property type="match status" value="1"/>
</dbReference>
<keyword evidence="1" id="KW-0805">Transcription regulation</keyword>
<dbReference type="EMBL" id="QQNH01000014">
    <property type="protein sequence ID" value="RDE08601.1"/>
    <property type="molecule type" value="Genomic_DNA"/>
</dbReference>
<organism evidence="5 6">
    <name type="scientific">Pelagibacterium lacus</name>
    <dbReference type="NCBI Taxonomy" id="2282655"/>
    <lineage>
        <taxon>Bacteria</taxon>
        <taxon>Pseudomonadati</taxon>
        <taxon>Pseudomonadota</taxon>
        <taxon>Alphaproteobacteria</taxon>
        <taxon>Hyphomicrobiales</taxon>
        <taxon>Devosiaceae</taxon>
        <taxon>Pelagibacterium</taxon>
    </lineage>
</organism>
<dbReference type="RefSeq" id="WP_114646149.1">
    <property type="nucleotide sequence ID" value="NZ_QQNH01000014.1"/>
</dbReference>
<evidence type="ECO:0000313" key="6">
    <source>
        <dbReference type="Proteomes" id="UP000253759"/>
    </source>
</evidence>
<dbReference type="InterPro" id="IPR036390">
    <property type="entry name" value="WH_DNA-bd_sf"/>
</dbReference>
<feature type="domain" description="HTH gntR-type" evidence="4">
    <location>
        <begin position="16"/>
        <end position="83"/>
    </location>
</feature>
<dbReference type="Pfam" id="PF00392">
    <property type="entry name" value="GntR"/>
    <property type="match status" value="1"/>
</dbReference>
<accession>A0A369W959</accession>
<dbReference type="Proteomes" id="UP000253759">
    <property type="component" value="Unassembled WGS sequence"/>
</dbReference>
<evidence type="ECO:0000256" key="1">
    <source>
        <dbReference type="ARBA" id="ARBA00023015"/>
    </source>
</evidence>
<keyword evidence="2" id="KW-0238">DNA-binding</keyword>
<dbReference type="InterPro" id="IPR011711">
    <property type="entry name" value="GntR_C"/>
</dbReference>
<dbReference type="CDD" id="cd07377">
    <property type="entry name" value="WHTH_GntR"/>
    <property type="match status" value="1"/>
</dbReference>
<dbReference type="PANTHER" id="PTHR43537:SF24">
    <property type="entry name" value="GLUCONATE OPERON TRANSCRIPTIONAL REPRESSOR"/>
    <property type="match status" value="1"/>
</dbReference>